<gene>
    <name evidence="7" type="ORF">EZV62_006292</name>
</gene>
<feature type="domain" description="NAC" evidence="6">
    <location>
        <begin position="196"/>
        <end position="344"/>
    </location>
</feature>
<feature type="compositionally biased region" description="Basic and acidic residues" evidence="5">
    <location>
        <begin position="374"/>
        <end position="384"/>
    </location>
</feature>
<evidence type="ECO:0000259" key="6">
    <source>
        <dbReference type="PROSITE" id="PS51005"/>
    </source>
</evidence>
<reference evidence="8" key="1">
    <citation type="journal article" date="2019" name="Gigascience">
        <title>De novo genome assembly of the endangered Acer yangbiense, a plant species with extremely small populations endemic to Yunnan Province, China.</title>
        <authorList>
            <person name="Yang J."/>
            <person name="Wariss H.M."/>
            <person name="Tao L."/>
            <person name="Zhang R."/>
            <person name="Yun Q."/>
            <person name="Hollingsworth P."/>
            <person name="Dao Z."/>
            <person name="Luo G."/>
            <person name="Guo H."/>
            <person name="Ma Y."/>
            <person name="Sun W."/>
        </authorList>
    </citation>
    <scope>NUCLEOTIDE SEQUENCE [LARGE SCALE GENOMIC DNA]</scope>
    <source>
        <strain evidence="8">cv. Malutang</strain>
    </source>
</reference>
<dbReference type="InterPro" id="IPR003441">
    <property type="entry name" value="NAC-dom"/>
</dbReference>
<feature type="region of interest" description="Disordered" evidence="5">
    <location>
        <begin position="262"/>
        <end position="301"/>
    </location>
</feature>
<evidence type="ECO:0000256" key="5">
    <source>
        <dbReference type="SAM" id="MobiDB-lite"/>
    </source>
</evidence>
<keyword evidence="3" id="KW-0804">Transcription</keyword>
<keyword evidence="4" id="KW-0539">Nucleus</keyword>
<dbReference type="GO" id="GO:0003677">
    <property type="term" value="F:DNA binding"/>
    <property type="evidence" value="ECO:0007669"/>
    <property type="project" value="UniProtKB-KW"/>
</dbReference>
<keyword evidence="8" id="KW-1185">Reference proteome</keyword>
<dbReference type="AlphaFoldDB" id="A0A5C7IPP1"/>
<dbReference type="Gene3D" id="2.170.150.80">
    <property type="entry name" value="NAC domain"/>
    <property type="match status" value="1"/>
</dbReference>
<feature type="region of interest" description="Disordered" evidence="5">
    <location>
        <begin position="58"/>
        <end position="112"/>
    </location>
</feature>
<dbReference type="EMBL" id="VAHF01000002">
    <property type="protein sequence ID" value="TXG71357.1"/>
    <property type="molecule type" value="Genomic_DNA"/>
</dbReference>
<name>A0A5C7IPP1_9ROSI</name>
<dbReference type="PANTHER" id="PTHR31719:SF164">
    <property type="entry name" value="NAC DOMAIN-CONTAINING PROTEIN"/>
    <property type="match status" value="1"/>
</dbReference>
<evidence type="ECO:0000256" key="1">
    <source>
        <dbReference type="ARBA" id="ARBA00023015"/>
    </source>
</evidence>
<protein>
    <recommendedName>
        <fullName evidence="6">NAC domain-containing protein</fullName>
    </recommendedName>
</protein>
<dbReference type="GO" id="GO:0006355">
    <property type="term" value="P:regulation of DNA-templated transcription"/>
    <property type="evidence" value="ECO:0007669"/>
    <property type="project" value="InterPro"/>
</dbReference>
<dbReference type="Proteomes" id="UP000323000">
    <property type="component" value="Chromosome 2"/>
</dbReference>
<evidence type="ECO:0000256" key="3">
    <source>
        <dbReference type="ARBA" id="ARBA00023163"/>
    </source>
</evidence>
<organism evidence="7 8">
    <name type="scientific">Acer yangbiense</name>
    <dbReference type="NCBI Taxonomy" id="1000413"/>
    <lineage>
        <taxon>Eukaryota</taxon>
        <taxon>Viridiplantae</taxon>
        <taxon>Streptophyta</taxon>
        <taxon>Embryophyta</taxon>
        <taxon>Tracheophyta</taxon>
        <taxon>Spermatophyta</taxon>
        <taxon>Magnoliopsida</taxon>
        <taxon>eudicotyledons</taxon>
        <taxon>Gunneridae</taxon>
        <taxon>Pentapetalae</taxon>
        <taxon>rosids</taxon>
        <taxon>malvids</taxon>
        <taxon>Sapindales</taxon>
        <taxon>Sapindaceae</taxon>
        <taxon>Hippocastanoideae</taxon>
        <taxon>Acereae</taxon>
        <taxon>Acer</taxon>
    </lineage>
</organism>
<evidence type="ECO:0000313" key="8">
    <source>
        <dbReference type="Proteomes" id="UP000323000"/>
    </source>
</evidence>
<keyword evidence="2" id="KW-0238">DNA-binding</keyword>
<comment type="caution">
    <text evidence="7">The sequence shown here is derived from an EMBL/GenBank/DDBJ whole genome shotgun (WGS) entry which is preliminary data.</text>
</comment>
<dbReference type="SUPFAM" id="SSF101941">
    <property type="entry name" value="NAC domain"/>
    <property type="match status" value="1"/>
</dbReference>
<dbReference type="InterPro" id="IPR036093">
    <property type="entry name" value="NAC_dom_sf"/>
</dbReference>
<feature type="region of interest" description="Disordered" evidence="5">
    <location>
        <begin position="344"/>
        <end position="384"/>
    </location>
</feature>
<dbReference type="PROSITE" id="PS51005">
    <property type="entry name" value="NAC"/>
    <property type="match status" value="1"/>
</dbReference>
<proteinExistence type="predicted"/>
<dbReference type="Pfam" id="PF02365">
    <property type="entry name" value="NAM"/>
    <property type="match status" value="1"/>
</dbReference>
<feature type="compositionally biased region" description="Polar residues" evidence="5">
    <location>
        <begin position="90"/>
        <end position="112"/>
    </location>
</feature>
<dbReference type="OrthoDB" id="774757at2759"/>
<evidence type="ECO:0000256" key="4">
    <source>
        <dbReference type="ARBA" id="ARBA00023242"/>
    </source>
</evidence>
<feature type="compositionally biased region" description="Basic and acidic residues" evidence="5">
    <location>
        <begin position="262"/>
        <end position="277"/>
    </location>
</feature>
<dbReference type="PANTHER" id="PTHR31719">
    <property type="entry name" value="NAC TRANSCRIPTION FACTOR 56"/>
    <property type="match status" value="1"/>
</dbReference>
<evidence type="ECO:0000256" key="2">
    <source>
        <dbReference type="ARBA" id="ARBA00023125"/>
    </source>
</evidence>
<keyword evidence="1" id="KW-0805">Transcription regulation</keyword>
<dbReference type="GO" id="GO:0048731">
    <property type="term" value="P:system development"/>
    <property type="evidence" value="ECO:0007669"/>
    <property type="project" value="TreeGrafter"/>
</dbReference>
<feature type="compositionally biased region" description="Acidic residues" evidence="5">
    <location>
        <begin position="72"/>
        <end position="84"/>
    </location>
</feature>
<sequence>MQFVDYDRPATGSIRPTDLELIKDYLFNMVYGNPPLSTDDVFNIDVYGDQIELFKAEPEAPRGAKVNKADAANEEADAPADDLADQTADNENGNEASLSFPSTQSTPGSFSFPSIPPTLGSYSFPFTQPTSGSNSYPSYPLLHFPQQYPNQSTYVLTLSVDAVAESGRRIVLLLILVFDRRFPTMGALNDEVRGERPGDSRFEPSDRELVDCLYMMVNGIPVPDNYPVYSMDIYGERNWRTLFETSADEDTFYFYTPLKQRTGNDSRKRRGTGDGKWRNQQHPKPIKDDQQQHTIGTKGNFSFIPKDGFPENSGRWVMHEYRLYGRYAQNLDSNRYGLCRIREKRRKGSSAADANGIPADYDRPDDEDMSVENWLRDVIRSPKN</sequence>
<accession>A0A5C7IPP1</accession>
<evidence type="ECO:0000313" key="7">
    <source>
        <dbReference type="EMBL" id="TXG71357.1"/>
    </source>
</evidence>